<dbReference type="CDD" id="cd08498">
    <property type="entry name" value="PBP2_NikA_DppA_OppA_like_2"/>
    <property type="match status" value="1"/>
</dbReference>
<dbReference type="PANTHER" id="PTHR30290:SF9">
    <property type="entry name" value="OLIGOPEPTIDE-BINDING PROTEIN APPA"/>
    <property type="match status" value="1"/>
</dbReference>
<keyword evidence="2" id="KW-0813">Transport</keyword>
<dbReference type="GO" id="GO:0043190">
    <property type="term" value="C:ATP-binding cassette (ABC) transporter complex"/>
    <property type="evidence" value="ECO:0007669"/>
    <property type="project" value="InterPro"/>
</dbReference>
<keyword evidence="3 5" id="KW-0732">Signal</keyword>
<dbReference type="InterPro" id="IPR030678">
    <property type="entry name" value="Peptide/Ni-bd"/>
</dbReference>
<protein>
    <submittedName>
        <fullName evidence="7">Peptide ABC transporter substrate-binding protein</fullName>
    </submittedName>
</protein>
<keyword evidence="8" id="KW-1185">Reference proteome</keyword>
<evidence type="ECO:0000313" key="7">
    <source>
        <dbReference type="EMBL" id="PYZ99083.1"/>
    </source>
</evidence>
<organism evidence="7 8">
    <name type="scientific">Alteribacter lacisalsi</name>
    <dbReference type="NCBI Taxonomy" id="2045244"/>
    <lineage>
        <taxon>Bacteria</taxon>
        <taxon>Bacillati</taxon>
        <taxon>Bacillota</taxon>
        <taxon>Bacilli</taxon>
        <taxon>Bacillales</taxon>
        <taxon>Bacillaceae</taxon>
        <taxon>Alteribacter</taxon>
    </lineage>
</organism>
<feature type="chain" id="PRO_5039312727" evidence="5">
    <location>
        <begin position="22"/>
        <end position="527"/>
    </location>
</feature>
<accession>A0A2W0HB39</accession>
<dbReference type="PROSITE" id="PS51257">
    <property type="entry name" value="PROKAR_LIPOPROTEIN"/>
    <property type="match status" value="1"/>
</dbReference>
<dbReference type="SUPFAM" id="SSF53850">
    <property type="entry name" value="Periplasmic binding protein-like II"/>
    <property type="match status" value="1"/>
</dbReference>
<name>A0A2W0HB39_9BACI</name>
<dbReference type="AlphaFoldDB" id="A0A2W0HB39"/>
<evidence type="ECO:0000256" key="4">
    <source>
        <dbReference type="SAM" id="MobiDB-lite"/>
    </source>
</evidence>
<evidence type="ECO:0000256" key="3">
    <source>
        <dbReference type="ARBA" id="ARBA00022729"/>
    </source>
</evidence>
<dbReference type="RefSeq" id="WP_110519538.1">
    <property type="nucleotide sequence ID" value="NZ_PDOF01000001.1"/>
</dbReference>
<comment type="similarity">
    <text evidence="1">Belongs to the bacterial solute-binding protein 5 family.</text>
</comment>
<dbReference type="InterPro" id="IPR000914">
    <property type="entry name" value="SBP_5_dom"/>
</dbReference>
<feature type="signal peptide" evidence="5">
    <location>
        <begin position="1"/>
        <end position="21"/>
    </location>
</feature>
<evidence type="ECO:0000313" key="8">
    <source>
        <dbReference type="Proteomes" id="UP000248066"/>
    </source>
</evidence>
<dbReference type="OrthoDB" id="9796817at2"/>
<dbReference type="GO" id="GO:0015833">
    <property type="term" value="P:peptide transport"/>
    <property type="evidence" value="ECO:0007669"/>
    <property type="project" value="TreeGrafter"/>
</dbReference>
<dbReference type="PANTHER" id="PTHR30290">
    <property type="entry name" value="PERIPLASMIC BINDING COMPONENT OF ABC TRANSPORTER"/>
    <property type="match status" value="1"/>
</dbReference>
<dbReference type="EMBL" id="PDOF01000001">
    <property type="protein sequence ID" value="PYZ99083.1"/>
    <property type="molecule type" value="Genomic_DNA"/>
</dbReference>
<feature type="region of interest" description="Disordered" evidence="4">
    <location>
        <begin position="24"/>
        <end position="46"/>
    </location>
</feature>
<gene>
    <name evidence="7" type="ORF">CR205_11150</name>
</gene>
<evidence type="ECO:0000256" key="2">
    <source>
        <dbReference type="ARBA" id="ARBA00022448"/>
    </source>
</evidence>
<dbReference type="GO" id="GO:0042597">
    <property type="term" value="C:periplasmic space"/>
    <property type="evidence" value="ECO:0007669"/>
    <property type="project" value="UniProtKB-ARBA"/>
</dbReference>
<evidence type="ECO:0000256" key="5">
    <source>
        <dbReference type="SAM" id="SignalP"/>
    </source>
</evidence>
<dbReference type="Gene3D" id="3.40.190.10">
    <property type="entry name" value="Periplasmic binding protein-like II"/>
    <property type="match status" value="1"/>
</dbReference>
<dbReference type="Pfam" id="PF00496">
    <property type="entry name" value="SBP_bac_5"/>
    <property type="match status" value="1"/>
</dbReference>
<dbReference type="PIRSF" id="PIRSF002741">
    <property type="entry name" value="MppA"/>
    <property type="match status" value="1"/>
</dbReference>
<dbReference type="GO" id="GO:1904680">
    <property type="term" value="F:peptide transmembrane transporter activity"/>
    <property type="evidence" value="ECO:0007669"/>
    <property type="project" value="TreeGrafter"/>
</dbReference>
<dbReference type="Gene3D" id="3.90.76.10">
    <property type="entry name" value="Dipeptide-binding Protein, Domain 1"/>
    <property type="match status" value="1"/>
</dbReference>
<sequence length="527" mass="58771">MKKYRWMSGLMLGAMVLAACGGDTDDTAADEDGAADGSDEEEEAAIEEDDNTLVIGTGTDMVTFDIHDHNATNTEAIHVNMFNYLVRRDGDDGFEGDLAESFENVDDTTWHFTLHEGVTFHNGDELTAEDVKYTFDRVASDDTLMEHSNYRQIQEVNVLGDYEFEIITDGPEPALLNRISRIGSGILPADYIEEEGWDHFLSNPVGTGPFQFAEWNRDESIVLERYDDYFGGDVTEWEEVVFRVIPETSTRVNELLTGGVHIAENVPPAEWDRVNDNDGTSIISGPSNRVMLLILNQAEEYATSDKRVRQAIDLAIDNEAITEHLLGGEGTPVQSRVTPGNTGAHPDLFDSYNHDPDQARELLEEAGYGDGLEITFNSPQGRYMMDSEVAELIRGMLSEVGITANLEFLEWSNFADMHANNNNEEMYFLGLGNSMFDAALGMDTFSAQGTARTGYVNDELDELLQAAAVNMDAEEREQQYHQAQEIVAEDLPYVFLYQAESMAGVSDSINYEIAFDETIYVENIEKN</sequence>
<evidence type="ECO:0000256" key="1">
    <source>
        <dbReference type="ARBA" id="ARBA00005695"/>
    </source>
</evidence>
<evidence type="ECO:0000259" key="6">
    <source>
        <dbReference type="Pfam" id="PF00496"/>
    </source>
</evidence>
<dbReference type="Gene3D" id="3.10.105.10">
    <property type="entry name" value="Dipeptide-binding Protein, Domain 3"/>
    <property type="match status" value="1"/>
</dbReference>
<feature type="domain" description="Solute-binding protein family 5" evidence="6">
    <location>
        <begin position="94"/>
        <end position="448"/>
    </location>
</feature>
<dbReference type="InterPro" id="IPR039424">
    <property type="entry name" value="SBP_5"/>
</dbReference>
<reference evidence="7 8" key="1">
    <citation type="submission" date="2017-10" db="EMBL/GenBank/DDBJ databases">
        <title>Bacillus sp. nov., a halophilic bacterium isolated from a Yangshapao Lake.</title>
        <authorList>
            <person name="Wang H."/>
        </authorList>
    </citation>
    <scope>NUCLEOTIDE SEQUENCE [LARGE SCALE GENOMIC DNA]</scope>
    <source>
        <strain evidence="7 8">YSP-3</strain>
    </source>
</reference>
<dbReference type="Proteomes" id="UP000248066">
    <property type="component" value="Unassembled WGS sequence"/>
</dbReference>
<comment type="caution">
    <text evidence="7">The sequence shown here is derived from an EMBL/GenBank/DDBJ whole genome shotgun (WGS) entry which is preliminary data.</text>
</comment>
<proteinExistence type="inferred from homology"/>